<keyword evidence="2" id="KW-1185">Reference proteome</keyword>
<dbReference type="SUPFAM" id="SSF52075">
    <property type="entry name" value="Outer arm dynein light chain 1"/>
    <property type="match status" value="1"/>
</dbReference>
<dbReference type="EMBL" id="JAKCXM010002876">
    <property type="protein sequence ID" value="KAJ0389921.1"/>
    <property type="molecule type" value="Genomic_DNA"/>
</dbReference>
<accession>A0AAD5LQV7</accession>
<protein>
    <submittedName>
        <fullName evidence="1">Uncharacterized protein</fullName>
    </submittedName>
</protein>
<proteinExistence type="predicted"/>
<dbReference type="Gene3D" id="3.80.10.10">
    <property type="entry name" value="Ribonuclease Inhibitor"/>
    <property type="match status" value="1"/>
</dbReference>
<dbReference type="InterPro" id="IPR032675">
    <property type="entry name" value="LRR_dom_sf"/>
</dbReference>
<evidence type="ECO:0000313" key="2">
    <source>
        <dbReference type="Proteomes" id="UP001209570"/>
    </source>
</evidence>
<organism evidence="1 2">
    <name type="scientific">Pythium insidiosum</name>
    <name type="common">Pythiosis disease agent</name>
    <dbReference type="NCBI Taxonomy" id="114742"/>
    <lineage>
        <taxon>Eukaryota</taxon>
        <taxon>Sar</taxon>
        <taxon>Stramenopiles</taxon>
        <taxon>Oomycota</taxon>
        <taxon>Peronosporomycetes</taxon>
        <taxon>Pythiales</taxon>
        <taxon>Pythiaceae</taxon>
        <taxon>Pythium</taxon>
    </lineage>
</organism>
<dbReference type="Proteomes" id="UP001209570">
    <property type="component" value="Unassembled WGS sequence"/>
</dbReference>
<gene>
    <name evidence="1" type="ORF">P43SY_010382</name>
</gene>
<comment type="caution">
    <text evidence="1">The sequence shown here is derived from an EMBL/GenBank/DDBJ whole genome shotgun (WGS) entry which is preliminary data.</text>
</comment>
<reference evidence="1" key="1">
    <citation type="submission" date="2021-12" db="EMBL/GenBank/DDBJ databases">
        <title>Prjna785345.</title>
        <authorList>
            <person name="Rujirawat T."/>
            <person name="Krajaejun T."/>
        </authorList>
    </citation>
    <scope>NUCLEOTIDE SEQUENCE</scope>
    <source>
        <strain evidence="1">Pi057C3</strain>
    </source>
</reference>
<name>A0AAD5LQV7_PYTIN</name>
<dbReference type="AlphaFoldDB" id="A0AAD5LQV7"/>
<evidence type="ECO:0000313" key="1">
    <source>
        <dbReference type="EMBL" id="KAJ0389921.1"/>
    </source>
</evidence>
<sequence>MADVAIPPRLHDLSNCQLTDFKRPSFPDPLVVLRLSQNQLQSLTNTNFPPRLRVLFLNDQPLRDIAHASFPPTLEKLYLANTSLSKLDATRALPRSLLELYVPLHSHACDDP</sequence>